<dbReference type="STRING" id="1249552.PS2015_1298"/>
<proteinExistence type="predicted"/>
<gene>
    <name evidence="1" type="ORF">PS2015_1298</name>
</gene>
<sequence length="581" mass="63350">MFSINSVSRASRNCLAVFFMAGLSIGCSSQPPSSGAESSASDLLWQAFRIRSDDTAPLNADIGWAAAENSSAQLLYDQPFRLRVQVSANRVEPDGHVLRLQYRLPGSVWRPVGLAHFPYPDFATPMISVIRTDAYEHGEETVRLLGTSDIAWDDGFALNATAETPVWRATGEALEWEWPLVVRRFFDGPGFAENDTEIQLRVVDGYNRPLPGSGPAILRFRAADGHLGGTFVETPGRLGPYQTANGDLYFVMEPSETDNRFMAVKSSDFGQSWREVDGANRPDEGDLEGVATARVGDVIHILHQQSEEVFYHAFEMGVPGKWLVNSESIATPAEPPTQFADLVALSDGSLVALYGGAHKLFLQRRSVSGSWQAPQEIDVELAPDLSGPVLAVAPDDIVTLAYTGRDGSGFVRHLPPGGTLSTRVQFADNLGVTDSENGAMAPLVVVPETGETILVYRQADGYLYERRFHRNGTLSDVVQVTRQPVVTDAVDAEQVGADTIYHNGTLHVVYIDANDRDVYHVYSTRPGTWSQAERLIGDVDAGWVRGSVHFDAQGRVVYGMVIDTGSQGGSGFNRYLSLPLN</sequence>
<dbReference type="EMBL" id="CP013189">
    <property type="protein sequence ID" value="ALO45956.1"/>
    <property type="molecule type" value="Genomic_DNA"/>
</dbReference>
<evidence type="ECO:0008006" key="3">
    <source>
        <dbReference type="Google" id="ProtNLM"/>
    </source>
</evidence>
<evidence type="ECO:0000313" key="1">
    <source>
        <dbReference type="EMBL" id="ALO45956.1"/>
    </source>
</evidence>
<protein>
    <recommendedName>
        <fullName evidence="3">Exo-alpha-sialidase</fullName>
    </recommendedName>
</protein>
<dbReference type="Proteomes" id="UP000065641">
    <property type="component" value="Chromosome"/>
</dbReference>
<keyword evidence="2" id="KW-1185">Reference proteome</keyword>
<name>A0A0S2KCZ1_9GAMM</name>
<organism evidence="1 2">
    <name type="scientific">Pseudohongiella spirulinae</name>
    <dbReference type="NCBI Taxonomy" id="1249552"/>
    <lineage>
        <taxon>Bacteria</taxon>
        <taxon>Pseudomonadati</taxon>
        <taxon>Pseudomonadota</taxon>
        <taxon>Gammaproteobacteria</taxon>
        <taxon>Pseudomonadales</taxon>
        <taxon>Pseudohongiellaceae</taxon>
        <taxon>Pseudohongiella</taxon>
    </lineage>
</organism>
<dbReference type="OrthoDB" id="7053788at2"/>
<reference evidence="1 2" key="1">
    <citation type="submission" date="2015-11" db="EMBL/GenBank/DDBJ databases">
        <authorList>
            <person name="Zhang Y."/>
            <person name="Guo Z."/>
        </authorList>
    </citation>
    <scope>NUCLEOTIDE SEQUENCE [LARGE SCALE GENOMIC DNA]</scope>
    <source>
        <strain evidence="1 2">KCTC 32221</strain>
    </source>
</reference>
<dbReference type="RefSeq" id="WP_156412676.1">
    <property type="nucleotide sequence ID" value="NZ_CP013189.1"/>
</dbReference>
<dbReference type="SUPFAM" id="SSF89372">
    <property type="entry name" value="Fucose-specific lectin"/>
    <property type="match status" value="2"/>
</dbReference>
<dbReference type="AlphaFoldDB" id="A0A0S2KCZ1"/>
<evidence type="ECO:0000313" key="2">
    <source>
        <dbReference type="Proteomes" id="UP000065641"/>
    </source>
</evidence>
<dbReference type="KEGG" id="pspi:PS2015_1298"/>
<accession>A0A0S2KCZ1</accession>